<keyword evidence="2" id="KW-1185">Reference proteome</keyword>
<dbReference type="EMBL" id="JAZHXI010000013">
    <property type="protein sequence ID" value="KAL2065047.1"/>
    <property type="molecule type" value="Genomic_DNA"/>
</dbReference>
<proteinExistence type="predicted"/>
<comment type="caution">
    <text evidence="1">The sequence shown here is derived from an EMBL/GenBank/DDBJ whole genome shotgun (WGS) entry which is preliminary data.</text>
</comment>
<organism evidence="1 2">
    <name type="scientific">Oculimacula yallundae</name>
    <dbReference type="NCBI Taxonomy" id="86028"/>
    <lineage>
        <taxon>Eukaryota</taxon>
        <taxon>Fungi</taxon>
        <taxon>Dikarya</taxon>
        <taxon>Ascomycota</taxon>
        <taxon>Pezizomycotina</taxon>
        <taxon>Leotiomycetes</taxon>
        <taxon>Helotiales</taxon>
        <taxon>Ploettnerulaceae</taxon>
        <taxon>Oculimacula</taxon>
    </lineage>
</organism>
<name>A0ABR4C526_9HELO</name>
<accession>A0ABR4C526</accession>
<dbReference type="Proteomes" id="UP001595075">
    <property type="component" value="Unassembled WGS sequence"/>
</dbReference>
<protein>
    <submittedName>
        <fullName evidence="1">Uncharacterized protein</fullName>
    </submittedName>
</protein>
<reference evidence="1 2" key="1">
    <citation type="journal article" date="2024" name="Commun. Biol.">
        <title>Comparative genomic analysis of thermophilic fungi reveals convergent evolutionary adaptations and gene losses.</title>
        <authorList>
            <person name="Steindorff A.S."/>
            <person name="Aguilar-Pontes M.V."/>
            <person name="Robinson A.J."/>
            <person name="Andreopoulos B."/>
            <person name="LaButti K."/>
            <person name="Kuo A."/>
            <person name="Mondo S."/>
            <person name="Riley R."/>
            <person name="Otillar R."/>
            <person name="Haridas S."/>
            <person name="Lipzen A."/>
            <person name="Grimwood J."/>
            <person name="Schmutz J."/>
            <person name="Clum A."/>
            <person name="Reid I.D."/>
            <person name="Moisan M.C."/>
            <person name="Butler G."/>
            <person name="Nguyen T.T.M."/>
            <person name="Dewar K."/>
            <person name="Conant G."/>
            <person name="Drula E."/>
            <person name="Henrissat B."/>
            <person name="Hansel C."/>
            <person name="Singer S."/>
            <person name="Hutchinson M.I."/>
            <person name="de Vries R.P."/>
            <person name="Natvig D.O."/>
            <person name="Powell A.J."/>
            <person name="Tsang A."/>
            <person name="Grigoriev I.V."/>
        </authorList>
    </citation>
    <scope>NUCLEOTIDE SEQUENCE [LARGE SCALE GENOMIC DNA]</scope>
    <source>
        <strain evidence="1 2">CBS 494.80</strain>
    </source>
</reference>
<evidence type="ECO:0000313" key="2">
    <source>
        <dbReference type="Proteomes" id="UP001595075"/>
    </source>
</evidence>
<gene>
    <name evidence="1" type="ORF">VTL71DRAFT_4187</name>
</gene>
<sequence length="69" mass="7786">MNYEHHSSTSRTCACGLEYWARIALLVCACPRRPSSTTPPSIQLLSHRLELVSISKLSWTCFDPHSLII</sequence>
<evidence type="ECO:0000313" key="1">
    <source>
        <dbReference type="EMBL" id="KAL2065047.1"/>
    </source>
</evidence>